<dbReference type="RefSeq" id="WP_189449051.1">
    <property type="nucleotide sequence ID" value="NZ_BMXY01000002.1"/>
</dbReference>
<proteinExistence type="predicted"/>
<dbReference type="Pfam" id="PF08818">
    <property type="entry name" value="DUF1801"/>
    <property type="match status" value="1"/>
</dbReference>
<dbReference type="EMBL" id="BMXY01000002">
    <property type="protein sequence ID" value="GGZ64367.1"/>
    <property type="molecule type" value="Genomic_DNA"/>
</dbReference>
<gene>
    <name evidence="2" type="ORF">GCM10008101_17490</name>
</gene>
<name>A0ABQ3C1U7_9GAMM</name>
<dbReference type="Proteomes" id="UP000643403">
    <property type="component" value="Unassembled WGS sequence"/>
</dbReference>
<sequence>MTELDPRVDAYIAAAAPFAQPLLAILRERLHAASPAFVETIRWGMPTLLHEGRILAHVAAFNRHVALVFRDAEAVGEAAPGAMGQFGRLTRVEELPDAATIAAIVQRSIARIATPAPPRPRTPRAMPALPDAFAAALRAQPAAQAGFDALAPGQRRDYVEWIVDARREDTRQRRIVQALEWLAQGLPRDWKYRR</sequence>
<organism evidence="2 3">
    <name type="scientific">Cognatilysobacter xinjiangensis</name>
    <dbReference type="NCBI Taxonomy" id="546892"/>
    <lineage>
        <taxon>Bacteria</taxon>
        <taxon>Pseudomonadati</taxon>
        <taxon>Pseudomonadota</taxon>
        <taxon>Gammaproteobacteria</taxon>
        <taxon>Lysobacterales</taxon>
        <taxon>Lysobacteraceae</taxon>
        <taxon>Cognatilysobacter</taxon>
    </lineage>
</organism>
<feature type="domain" description="YdhG-like" evidence="1">
    <location>
        <begin position="21"/>
        <end position="109"/>
    </location>
</feature>
<dbReference type="SUPFAM" id="SSF159888">
    <property type="entry name" value="YdhG-like"/>
    <property type="match status" value="1"/>
</dbReference>
<dbReference type="Pfam" id="PF13376">
    <property type="entry name" value="OmdA"/>
    <property type="match status" value="1"/>
</dbReference>
<evidence type="ECO:0000313" key="3">
    <source>
        <dbReference type="Proteomes" id="UP000643403"/>
    </source>
</evidence>
<protein>
    <recommendedName>
        <fullName evidence="1">YdhG-like domain-containing protein</fullName>
    </recommendedName>
</protein>
<comment type="caution">
    <text evidence="2">The sequence shown here is derived from an EMBL/GenBank/DDBJ whole genome shotgun (WGS) entry which is preliminary data.</text>
</comment>
<dbReference type="InterPro" id="IPR014922">
    <property type="entry name" value="YdhG-like"/>
</dbReference>
<evidence type="ECO:0000313" key="2">
    <source>
        <dbReference type="EMBL" id="GGZ64367.1"/>
    </source>
</evidence>
<keyword evidence="3" id="KW-1185">Reference proteome</keyword>
<dbReference type="Gene3D" id="3.90.1150.200">
    <property type="match status" value="1"/>
</dbReference>
<accession>A0ABQ3C1U7</accession>
<reference evidence="3" key="1">
    <citation type="journal article" date="2019" name="Int. J. Syst. Evol. Microbiol.">
        <title>The Global Catalogue of Microorganisms (GCM) 10K type strain sequencing project: providing services to taxonomists for standard genome sequencing and annotation.</title>
        <authorList>
            <consortium name="The Broad Institute Genomics Platform"/>
            <consortium name="The Broad Institute Genome Sequencing Center for Infectious Disease"/>
            <person name="Wu L."/>
            <person name="Ma J."/>
        </authorList>
    </citation>
    <scope>NUCLEOTIDE SEQUENCE [LARGE SCALE GENOMIC DNA]</scope>
    <source>
        <strain evidence="3">KCTC 22558</strain>
    </source>
</reference>
<evidence type="ECO:0000259" key="1">
    <source>
        <dbReference type="Pfam" id="PF08818"/>
    </source>
</evidence>